<dbReference type="PANTHER" id="PTHR45630">
    <property type="entry name" value="CATION-TRANSPORTING ATPASE-RELATED"/>
    <property type="match status" value="1"/>
</dbReference>
<dbReference type="InParanoid" id="A0A1Z5JYC7"/>
<dbReference type="GO" id="GO:0019829">
    <property type="term" value="F:ATPase-coupled monoatomic cation transmembrane transporter activity"/>
    <property type="evidence" value="ECO:0007669"/>
    <property type="project" value="TreeGrafter"/>
</dbReference>
<protein>
    <submittedName>
        <fullName evidence="10">Uncharacterized protein</fullName>
    </submittedName>
</protein>
<dbReference type="AlphaFoldDB" id="A0A1Z5JYC7"/>
<keyword evidence="11" id="KW-1185">Reference proteome</keyword>
<evidence type="ECO:0000256" key="2">
    <source>
        <dbReference type="ARBA" id="ARBA00022723"/>
    </source>
</evidence>
<dbReference type="Gene3D" id="2.70.150.10">
    <property type="entry name" value="Calcium-transporting ATPase, cytoplasmic transduction domain A"/>
    <property type="match status" value="1"/>
</dbReference>
<proteinExistence type="predicted"/>
<keyword evidence="5" id="KW-0460">Magnesium</keyword>
<sequence length="643" mass="73278">MNRFSLLLLVIVGSTTCQAASWSDFFDYAWIYHPKYSVERNLGFGDFAESPPESCPATTTCAPVCVANATDCPTQCEEGEELCSDGSCKPACLGDEETLCGEDAERCTTLPITCKREIDFYDSCKEKYAAFYETEAVCIEAQIDEIPLLSFTDPAFMFCYFWILCVSLLTFLWCLFNQKIFPVAGSEVAMKEEGWSQTGYKRHWIGIIIHGMVMTTLWGIQFLLFLLTVFYYMQQGAISRWEPVFEDEVQVLIAFEVVWFVGLLWSFAYRWPLSVQSIFLRRCTLDQASFVAIVARQKQVEIIDEFKLSESIIQMIAMPINSIFYFLFSYPYVPPGYDITYCEVAVDKMTGTRRFFHRMCRYVYDEETAMYSIGYMDVGKTMENFLKQSRGLTSEEAKKRLHTVGLNVIPMEKPTIFKNIFQEFCKFFYLYQTFLVWTWAPYWYYYMAITHSVVRITGGVVVGIFQYMSDSVLYQISHVKGTVKVLRDGNLASIPVTDLVPGDIVALERGSVYCDMVIVKAEHLVVDESALTGEATPIAKVPIDSSLQGEAYSAKHHAIYTVSAGTTILECGENHQDFGLVLSTGTFTTKGKLLSDVLSYQRHKFKFDDEVKVVLCILLLQGIFLVTMVFHFLQDQVSVFKPS</sequence>
<feature type="domain" description="Cation-transporting P-type ATPase N-terminal" evidence="9">
    <location>
        <begin position="388"/>
        <end position="432"/>
    </location>
</feature>
<dbReference type="Proteomes" id="UP000198406">
    <property type="component" value="Unassembled WGS sequence"/>
</dbReference>
<keyword evidence="6" id="KW-1278">Translocase</keyword>
<feature type="domain" description="P-type ATPase A" evidence="8">
    <location>
        <begin position="480"/>
        <end position="570"/>
    </location>
</feature>
<keyword evidence="3" id="KW-0547">Nucleotide-binding</keyword>
<dbReference type="OrthoDB" id="42245at2759"/>
<evidence type="ECO:0000313" key="11">
    <source>
        <dbReference type="Proteomes" id="UP000198406"/>
    </source>
</evidence>
<feature type="chain" id="PRO_5013142748" evidence="7">
    <location>
        <begin position="20"/>
        <end position="643"/>
    </location>
</feature>
<keyword evidence="2" id="KW-0479">Metal-binding</keyword>
<comment type="subcellular location">
    <subcellularLocation>
        <location evidence="1">Membrane</location>
        <topology evidence="1">Multi-pass membrane protein</topology>
    </subcellularLocation>
</comment>
<dbReference type="SUPFAM" id="SSF81665">
    <property type="entry name" value="Calcium ATPase, transmembrane domain M"/>
    <property type="match status" value="1"/>
</dbReference>
<comment type="caution">
    <text evidence="10">The sequence shown here is derived from an EMBL/GenBank/DDBJ whole genome shotgun (WGS) entry which is preliminary data.</text>
</comment>
<organism evidence="10 11">
    <name type="scientific">Fistulifera solaris</name>
    <name type="common">Oleaginous diatom</name>
    <dbReference type="NCBI Taxonomy" id="1519565"/>
    <lineage>
        <taxon>Eukaryota</taxon>
        <taxon>Sar</taxon>
        <taxon>Stramenopiles</taxon>
        <taxon>Ochrophyta</taxon>
        <taxon>Bacillariophyta</taxon>
        <taxon>Bacillariophyceae</taxon>
        <taxon>Bacillariophycidae</taxon>
        <taxon>Naviculales</taxon>
        <taxon>Naviculaceae</taxon>
        <taxon>Fistulifera</taxon>
    </lineage>
</organism>
<feature type="signal peptide" evidence="7">
    <location>
        <begin position="1"/>
        <end position="19"/>
    </location>
</feature>
<evidence type="ECO:0000256" key="5">
    <source>
        <dbReference type="ARBA" id="ARBA00022842"/>
    </source>
</evidence>
<dbReference type="InterPro" id="IPR006544">
    <property type="entry name" value="P-type_TPase_V"/>
</dbReference>
<evidence type="ECO:0000256" key="1">
    <source>
        <dbReference type="ARBA" id="ARBA00004141"/>
    </source>
</evidence>
<dbReference type="PANTHER" id="PTHR45630:SF11">
    <property type="entry name" value="CATION-TRANSPORTING P-TYPE ATPASE N-TERMINAL DOMAIN-CONTAINING PROTEIN"/>
    <property type="match status" value="1"/>
</dbReference>
<dbReference type="Pfam" id="PF00690">
    <property type="entry name" value="Cation_ATPase_N"/>
    <property type="match status" value="1"/>
</dbReference>
<evidence type="ECO:0000259" key="9">
    <source>
        <dbReference type="Pfam" id="PF00690"/>
    </source>
</evidence>
<dbReference type="InterPro" id="IPR004014">
    <property type="entry name" value="ATPase_P-typ_cation-transptr_N"/>
</dbReference>
<evidence type="ECO:0000256" key="7">
    <source>
        <dbReference type="SAM" id="SignalP"/>
    </source>
</evidence>
<dbReference type="InterPro" id="IPR023298">
    <property type="entry name" value="ATPase_P-typ_TM_dom_sf"/>
</dbReference>
<evidence type="ECO:0000256" key="4">
    <source>
        <dbReference type="ARBA" id="ARBA00022840"/>
    </source>
</evidence>
<keyword evidence="7" id="KW-0732">Signal</keyword>
<dbReference type="SUPFAM" id="SSF81653">
    <property type="entry name" value="Calcium ATPase, transduction domain A"/>
    <property type="match status" value="1"/>
</dbReference>
<dbReference type="InterPro" id="IPR008250">
    <property type="entry name" value="ATPase_P-typ_transduc_dom_A_sf"/>
</dbReference>
<dbReference type="GO" id="GO:0016020">
    <property type="term" value="C:membrane"/>
    <property type="evidence" value="ECO:0007669"/>
    <property type="project" value="UniProtKB-SubCell"/>
</dbReference>
<evidence type="ECO:0000313" key="10">
    <source>
        <dbReference type="EMBL" id="GAX18872.1"/>
    </source>
</evidence>
<dbReference type="GO" id="GO:0005524">
    <property type="term" value="F:ATP binding"/>
    <property type="evidence" value="ECO:0007669"/>
    <property type="project" value="UniProtKB-KW"/>
</dbReference>
<accession>A0A1Z5JYC7</accession>
<keyword evidence="4" id="KW-0067">ATP-binding</keyword>
<dbReference type="GO" id="GO:0140358">
    <property type="term" value="F:P-type transmembrane transporter activity"/>
    <property type="evidence" value="ECO:0007669"/>
    <property type="project" value="InterPro"/>
</dbReference>
<evidence type="ECO:0000256" key="6">
    <source>
        <dbReference type="ARBA" id="ARBA00022967"/>
    </source>
</evidence>
<dbReference type="EMBL" id="BDSP01000132">
    <property type="protein sequence ID" value="GAX18872.1"/>
    <property type="molecule type" value="Genomic_DNA"/>
</dbReference>
<evidence type="ECO:0000259" key="8">
    <source>
        <dbReference type="Pfam" id="PF00122"/>
    </source>
</evidence>
<gene>
    <name evidence="10" type="ORF">FisN_26Hu174</name>
</gene>
<dbReference type="Pfam" id="PF00122">
    <property type="entry name" value="E1-E2_ATPase"/>
    <property type="match status" value="1"/>
</dbReference>
<dbReference type="InterPro" id="IPR059000">
    <property type="entry name" value="ATPase_P-type_domA"/>
</dbReference>
<reference evidence="10 11" key="1">
    <citation type="journal article" date="2015" name="Plant Cell">
        <title>Oil accumulation by the oleaginous diatom Fistulifera solaris as revealed by the genome and transcriptome.</title>
        <authorList>
            <person name="Tanaka T."/>
            <person name="Maeda Y."/>
            <person name="Veluchamy A."/>
            <person name="Tanaka M."/>
            <person name="Abida H."/>
            <person name="Marechal E."/>
            <person name="Bowler C."/>
            <person name="Muto M."/>
            <person name="Sunaga Y."/>
            <person name="Tanaka M."/>
            <person name="Yoshino T."/>
            <person name="Taniguchi T."/>
            <person name="Fukuda Y."/>
            <person name="Nemoto M."/>
            <person name="Matsumoto M."/>
            <person name="Wong P.S."/>
            <person name="Aburatani S."/>
            <person name="Fujibuchi W."/>
        </authorList>
    </citation>
    <scope>NUCLEOTIDE SEQUENCE [LARGE SCALE GENOMIC DNA]</scope>
    <source>
        <strain evidence="10 11">JPCC DA0580</strain>
    </source>
</reference>
<name>A0A1Z5JYC7_FISSO</name>
<evidence type="ECO:0000256" key="3">
    <source>
        <dbReference type="ARBA" id="ARBA00022741"/>
    </source>
</evidence>
<dbReference type="GO" id="GO:0046872">
    <property type="term" value="F:metal ion binding"/>
    <property type="evidence" value="ECO:0007669"/>
    <property type="project" value="UniProtKB-KW"/>
</dbReference>